<organism evidence="1 2">
    <name type="scientific">Paracoccidioides brasiliensis</name>
    <dbReference type="NCBI Taxonomy" id="121759"/>
    <lineage>
        <taxon>Eukaryota</taxon>
        <taxon>Fungi</taxon>
        <taxon>Dikarya</taxon>
        <taxon>Ascomycota</taxon>
        <taxon>Pezizomycotina</taxon>
        <taxon>Eurotiomycetes</taxon>
        <taxon>Eurotiomycetidae</taxon>
        <taxon>Onygenales</taxon>
        <taxon>Ajellomycetaceae</taxon>
        <taxon>Paracoccidioides</taxon>
    </lineage>
</organism>
<evidence type="ECO:0000313" key="2">
    <source>
        <dbReference type="Proteomes" id="UP000242814"/>
    </source>
</evidence>
<gene>
    <name evidence="1" type="ORF">ACO22_03360</name>
</gene>
<comment type="caution">
    <text evidence="1">The sequence shown here is derived from an EMBL/GenBank/DDBJ whole genome shotgun (WGS) entry which is preliminary data.</text>
</comment>
<dbReference type="VEuPathDB" id="FungiDB:PADG_11050"/>
<dbReference type="EMBL" id="LZYO01000114">
    <property type="protein sequence ID" value="ODH32666.1"/>
    <property type="molecule type" value="Genomic_DNA"/>
</dbReference>
<dbReference type="Proteomes" id="UP000242814">
    <property type="component" value="Unassembled WGS sequence"/>
</dbReference>
<dbReference type="AlphaFoldDB" id="A0A1D2JG54"/>
<name>A0A1D2JG54_PARBR</name>
<dbReference type="VEuPathDB" id="FungiDB:PADG_00096"/>
<reference evidence="1 2" key="1">
    <citation type="submission" date="2016-06" db="EMBL/GenBank/DDBJ databases">
        <authorList>
            <person name="Kjaerup R.B."/>
            <person name="Dalgaard T.S."/>
            <person name="Juul-Madsen H.R."/>
        </authorList>
    </citation>
    <scope>NUCLEOTIDE SEQUENCE [LARGE SCALE GENOMIC DNA]</scope>
    <source>
        <strain evidence="1 2">Pb300</strain>
    </source>
</reference>
<sequence length="171" mass="19695">MGEKVAASWLPVYLELTLAGLPSYTKFGFEKLSQEMVVETRHDVFCVRRKGSVHSRDAVSGMRDEIRGVGLRKDNYPLILEGLLSCAGSATMPRVAKNYPFKVRRWRMTIINATSKHPPPLPHLERATFPALKRKWWRKTKGQQKVKKHWFVPTQQKVFLTTKMSPKLSVF</sequence>
<proteinExistence type="predicted"/>
<accession>A0A1D2JG54</accession>
<evidence type="ECO:0000313" key="1">
    <source>
        <dbReference type="EMBL" id="ODH32666.1"/>
    </source>
</evidence>
<protein>
    <submittedName>
        <fullName evidence="1">Uncharacterized protein</fullName>
    </submittedName>
</protein>